<dbReference type="AlphaFoldDB" id="A0A5C2HET0"/>
<reference evidence="2" key="1">
    <citation type="submission" date="2019-09" db="EMBL/GenBank/DDBJ databases">
        <title>Complete genome sequencing of four Arcobacter species reveals a diverse suite of mobile elements.</title>
        <authorList>
            <person name="On S.L.W."/>
            <person name="Miller W.G."/>
            <person name="Biggs P."/>
            <person name="Cornelius A."/>
            <person name="Vandamme P."/>
        </authorList>
    </citation>
    <scope>NUCLEOTIDE SEQUENCE [LARGE SCALE GENOMIC DNA]</scope>
    <source>
        <strain evidence="2">LMG 26638</strain>
    </source>
</reference>
<accession>A0A5C2HET0</accession>
<gene>
    <name evidence="1" type="ORF">APAC_1821</name>
</gene>
<sequence>MKLLILLFLFISPIFAIEVIQITSDYVFDAFFSIFFYLAVIMAPIFGAIALLKF</sequence>
<evidence type="ECO:0000313" key="2">
    <source>
        <dbReference type="Proteomes" id="UP000322726"/>
    </source>
</evidence>
<dbReference type="Proteomes" id="UP000322726">
    <property type="component" value="Chromosome"/>
</dbReference>
<proteinExistence type="predicted"/>
<reference evidence="1 2" key="3">
    <citation type="submission" date="2019-09" db="EMBL/GenBank/DDBJ databases">
        <title>Taxonomic note: a critical rebuttal of the proposed division of the genus Arcobacter into six genera, emended descriptions of Arcobacter anaerophilus and the genus Arcobacter, and an assessment of genus-level boundaries for Epsilonproteobacteria using in silico genomic comparator tools.</title>
        <authorList>
            <person name="On S.L.W."/>
            <person name="Miller W.G."/>
            <person name="Biggs P."/>
            <person name="Cornelius A."/>
            <person name="Vandamme P."/>
        </authorList>
    </citation>
    <scope>NUCLEOTIDE SEQUENCE [LARGE SCALE GENOMIC DNA]</scope>
    <source>
        <strain evidence="1 2">LMG 26638</strain>
    </source>
</reference>
<dbReference type="EMBL" id="CP035928">
    <property type="protein sequence ID" value="QEP34902.1"/>
    <property type="molecule type" value="Genomic_DNA"/>
</dbReference>
<dbReference type="RefSeq" id="WP_170170147.1">
    <property type="nucleotide sequence ID" value="NZ_BMEF01000020.1"/>
</dbReference>
<evidence type="ECO:0000313" key="1">
    <source>
        <dbReference type="EMBL" id="QEP34902.1"/>
    </source>
</evidence>
<dbReference type="KEGG" id="apai:APAC_1821"/>
<keyword evidence="2" id="KW-1185">Reference proteome</keyword>
<protein>
    <submittedName>
        <fullName evidence="1">Uncharacterized protein</fullName>
    </submittedName>
</protein>
<organism evidence="1 2">
    <name type="scientific">Malaciobacter pacificus</name>
    <dbReference type="NCBI Taxonomy" id="1080223"/>
    <lineage>
        <taxon>Bacteria</taxon>
        <taxon>Pseudomonadati</taxon>
        <taxon>Campylobacterota</taxon>
        <taxon>Epsilonproteobacteria</taxon>
        <taxon>Campylobacterales</taxon>
        <taxon>Arcobacteraceae</taxon>
        <taxon>Malaciobacter</taxon>
    </lineage>
</organism>
<name>A0A5C2HET0_9BACT</name>
<reference evidence="1 2" key="2">
    <citation type="submission" date="2019-09" db="EMBL/GenBank/DDBJ databases">
        <title>Complete genome sequencing of four Arcobacter species reveals a diverse suite of mobile elements.</title>
        <authorList>
            <person name="Miller W.G."/>
            <person name="Yee E."/>
            <person name="Bono J.L."/>
        </authorList>
    </citation>
    <scope>NUCLEOTIDE SEQUENCE [LARGE SCALE GENOMIC DNA]</scope>
    <source>
        <strain evidence="1 2">LMG 26638</strain>
    </source>
</reference>